<keyword evidence="1" id="KW-0479">Metal-binding</keyword>
<dbReference type="Pfam" id="PF25600">
    <property type="entry name" value="TRIM_CC"/>
    <property type="match status" value="1"/>
</dbReference>
<dbReference type="Pfam" id="PF15227">
    <property type="entry name" value="zf-C3HC4_4"/>
    <property type="match status" value="1"/>
</dbReference>
<dbReference type="SUPFAM" id="SSF57850">
    <property type="entry name" value="RING/U-box"/>
    <property type="match status" value="1"/>
</dbReference>
<evidence type="ECO:0000313" key="9">
    <source>
        <dbReference type="Proteomes" id="UP001557470"/>
    </source>
</evidence>
<dbReference type="PANTHER" id="PTHR24103">
    <property type="entry name" value="E3 UBIQUITIN-PROTEIN LIGASE TRIM"/>
    <property type="match status" value="1"/>
</dbReference>
<name>A0ABD0X2M2_UMBPY</name>
<dbReference type="InterPro" id="IPR058030">
    <property type="entry name" value="TRIM8/14/16/25/29/45/65_CC"/>
</dbReference>
<evidence type="ECO:0000259" key="6">
    <source>
        <dbReference type="PROSITE" id="PS50089"/>
    </source>
</evidence>
<dbReference type="InterPro" id="IPR003879">
    <property type="entry name" value="Butyrophylin_SPRY"/>
</dbReference>
<evidence type="ECO:0000256" key="2">
    <source>
        <dbReference type="ARBA" id="ARBA00022771"/>
    </source>
</evidence>
<dbReference type="CDD" id="cd13733">
    <property type="entry name" value="SPRY_PRY_C-I_1"/>
    <property type="match status" value="1"/>
</dbReference>
<comment type="caution">
    <text evidence="8">The sequence shown here is derived from an EMBL/GenBank/DDBJ whole genome shotgun (WGS) entry which is preliminary data.</text>
</comment>
<evidence type="ECO:0000256" key="4">
    <source>
        <dbReference type="PROSITE-ProRule" id="PRU00175"/>
    </source>
</evidence>
<dbReference type="PROSITE" id="PS50089">
    <property type="entry name" value="ZF_RING_2"/>
    <property type="match status" value="1"/>
</dbReference>
<protein>
    <recommendedName>
        <fullName evidence="10">E3 ubiquitin-protein ligase TRIM39-like</fullName>
    </recommendedName>
</protein>
<keyword evidence="3" id="KW-0862">Zinc</keyword>
<keyword evidence="2 4" id="KW-0863">Zinc-finger</keyword>
<dbReference type="SUPFAM" id="SSF49899">
    <property type="entry name" value="Concanavalin A-like lectins/glucanases"/>
    <property type="match status" value="1"/>
</dbReference>
<feature type="region of interest" description="Disordered" evidence="5">
    <location>
        <begin position="189"/>
        <end position="224"/>
    </location>
</feature>
<accession>A0ABD0X2M2</accession>
<organism evidence="8 9">
    <name type="scientific">Umbra pygmaea</name>
    <name type="common">Eastern mudminnow</name>
    <dbReference type="NCBI Taxonomy" id="75934"/>
    <lineage>
        <taxon>Eukaryota</taxon>
        <taxon>Metazoa</taxon>
        <taxon>Chordata</taxon>
        <taxon>Craniata</taxon>
        <taxon>Vertebrata</taxon>
        <taxon>Euteleostomi</taxon>
        <taxon>Actinopterygii</taxon>
        <taxon>Neopterygii</taxon>
        <taxon>Teleostei</taxon>
        <taxon>Protacanthopterygii</taxon>
        <taxon>Esociformes</taxon>
        <taxon>Umbridae</taxon>
        <taxon>Umbra</taxon>
    </lineage>
</organism>
<dbReference type="PRINTS" id="PR01407">
    <property type="entry name" value="BUTYPHLNCDUF"/>
</dbReference>
<dbReference type="Pfam" id="PF13765">
    <property type="entry name" value="PRY"/>
    <property type="match status" value="1"/>
</dbReference>
<dbReference type="FunFam" id="2.60.120.920:FF:000004">
    <property type="entry name" value="Butyrophilin subfamily 1 member A1"/>
    <property type="match status" value="1"/>
</dbReference>
<dbReference type="InterPro" id="IPR001841">
    <property type="entry name" value="Znf_RING"/>
</dbReference>
<evidence type="ECO:0008006" key="10">
    <source>
        <dbReference type="Google" id="ProtNLM"/>
    </source>
</evidence>
<dbReference type="InterPro" id="IPR003877">
    <property type="entry name" value="SPRY_dom"/>
</dbReference>
<keyword evidence="9" id="KW-1185">Reference proteome</keyword>
<evidence type="ECO:0000256" key="5">
    <source>
        <dbReference type="SAM" id="MobiDB-lite"/>
    </source>
</evidence>
<evidence type="ECO:0000259" key="7">
    <source>
        <dbReference type="PROSITE" id="PS50188"/>
    </source>
</evidence>
<dbReference type="PROSITE" id="PS00518">
    <property type="entry name" value="ZF_RING_1"/>
    <property type="match status" value="1"/>
</dbReference>
<sequence length="449" mass="51234">MELNSMASFNPPMSPTFPITLLPEKHLLCPLCKDIFNNPVTTPCGHSFCHTCLSSYWTRHSSDYCPQCRRMFPARPDLNVNRILADVCNNYRMKRPEESQDMVVDIDQMIQERLQIMDRLRNSLENLKKSSLREVRESQKMFSTLVNSIENSHKVVVAAIEERRLEAEKRIENKVKLLEQEIQELRNVNPELGSALSPRSLDDGKKNATLGPTSSNVSSDRKECSQVTMETDLCMGLTRKALSELVDMVKTELNRISKMELKKIQKYAVDISLSPKTANAFLSVSEDRKQVRYSDKRQDVPDNPKRFERMSNVMCREAFSSGRYYWEVEVGEKIEWTMGVARQSVNRKGRFTFSPVNGFWTLSLTEGQYVANTSPNVTPVFLEQKPRKVGVFLEYAEGRVSFNCAENGLHIFTFTDSFTDRLHPIFSPGLPYGGRNAAPLVISTIIVSS</sequence>
<evidence type="ECO:0000256" key="1">
    <source>
        <dbReference type="ARBA" id="ARBA00022723"/>
    </source>
</evidence>
<dbReference type="InterPro" id="IPR043136">
    <property type="entry name" value="B30.2/SPRY_sf"/>
</dbReference>
<dbReference type="EMBL" id="JAGEUA010000003">
    <property type="protein sequence ID" value="KAL0993553.1"/>
    <property type="molecule type" value="Genomic_DNA"/>
</dbReference>
<dbReference type="SMART" id="SM00184">
    <property type="entry name" value="RING"/>
    <property type="match status" value="1"/>
</dbReference>
<dbReference type="Pfam" id="PF00622">
    <property type="entry name" value="SPRY"/>
    <property type="match status" value="1"/>
</dbReference>
<feature type="domain" description="RING-type" evidence="6">
    <location>
        <begin position="29"/>
        <end position="69"/>
    </location>
</feature>
<dbReference type="InterPro" id="IPR001870">
    <property type="entry name" value="B30.2/SPRY"/>
</dbReference>
<evidence type="ECO:0000313" key="8">
    <source>
        <dbReference type="EMBL" id="KAL0993553.1"/>
    </source>
</evidence>
<dbReference type="InterPro" id="IPR050143">
    <property type="entry name" value="TRIM/RBCC"/>
</dbReference>
<evidence type="ECO:0000256" key="3">
    <source>
        <dbReference type="ARBA" id="ARBA00022833"/>
    </source>
</evidence>
<feature type="domain" description="B30.2/SPRY" evidence="7">
    <location>
        <begin position="251"/>
        <end position="447"/>
    </location>
</feature>
<dbReference type="Proteomes" id="UP001557470">
    <property type="component" value="Unassembled WGS sequence"/>
</dbReference>
<dbReference type="InterPro" id="IPR013083">
    <property type="entry name" value="Znf_RING/FYVE/PHD"/>
</dbReference>
<dbReference type="InterPro" id="IPR006574">
    <property type="entry name" value="PRY"/>
</dbReference>
<dbReference type="GO" id="GO:0008270">
    <property type="term" value="F:zinc ion binding"/>
    <property type="evidence" value="ECO:0007669"/>
    <property type="project" value="UniProtKB-KW"/>
</dbReference>
<dbReference type="SMART" id="SM00589">
    <property type="entry name" value="PRY"/>
    <property type="match status" value="1"/>
</dbReference>
<dbReference type="Gene3D" id="3.30.40.10">
    <property type="entry name" value="Zinc/RING finger domain, C3HC4 (zinc finger)"/>
    <property type="match status" value="1"/>
</dbReference>
<dbReference type="SMART" id="SM00449">
    <property type="entry name" value="SPRY"/>
    <property type="match status" value="1"/>
</dbReference>
<dbReference type="PROSITE" id="PS50188">
    <property type="entry name" value="B302_SPRY"/>
    <property type="match status" value="1"/>
</dbReference>
<dbReference type="InterPro" id="IPR017907">
    <property type="entry name" value="Znf_RING_CS"/>
</dbReference>
<reference evidence="8 9" key="1">
    <citation type="submission" date="2024-06" db="EMBL/GenBank/DDBJ databases">
        <authorList>
            <person name="Pan Q."/>
            <person name="Wen M."/>
            <person name="Jouanno E."/>
            <person name="Zahm M."/>
            <person name="Klopp C."/>
            <person name="Cabau C."/>
            <person name="Louis A."/>
            <person name="Berthelot C."/>
            <person name="Parey E."/>
            <person name="Roest Crollius H."/>
            <person name="Montfort J."/>
            <person name="Robinson-Rechavi M."/>
            <person name="Bouchez O."/>
            <person name="Lampietro C."/>
            <person name="Lopez Roques C."/>
            <person name="Donnadieu C."/>
            <person name="Postlethwait J."/>
            <person name="Bobe J."/>
            <person name="Verreycken H."/>
            <person name="Guiguen Y."/>
        </authorList>
    </citation>
    <scope>NUCLEOTIDE SEQUENCE [LARGE SCALE GENOMIC DNA]</scope>
    <source>
        <strain evidence="8">Up_M1</strain>
        <tissue evidence="8">Testis</tissue>
    </source>
</reference>
<gene>
    <name evidence="8" type="ORF">UPYG_G00109640</name>
</gene>
<dbReference type="Gene3D" id="2.60.120.920">
    <property type="match status" value="1"/>
</dbReference>
<dbReference type="InterPro" id="IPR013320">
    <property type="entry name" value="ConA-like_dom_sf"/>
</dbReference>
<dbReference type="AlphaFoldDB" id="A0ABD0X2M2"/>
<proteinExistence type="predicted"/>